<evidence type="ECO:0000256" key="2">
    <source>
        <dbReference type="SAM" id="SignalP"/>
    </source>
</evidence>
<evidence type="ECO:0000313" key="4">
    <source>
        <dbReference type="Proteomes" id="UP000064967"/>
    </source>
</evidence>
<dbReference type="STRING" id="1391654.AKJ09_03046"/>
<evidence type="ECO:0000313" key="3">
    <source>
        <dbReference type="EMBL" id="AKU96382.1"/>
    </source>
</evidence>
<dbReference type="RefSeq" id="WP_146647681.1">
    <property type="nucleotide sequence ID" value="NZ_CP012333.1"/>
</dbReference>
<keyword evidence="4" id="KW-1185">Reference proteome</keyword>
<reference evidence="3 4" key="1">
    <citation type="submission" date="2015-08" db="EMBL/GenBank/DDBJ databases">
        <authorList>
            <person name="Babu N.S."/>
            <person name="Beckwith C.J."/>
            <person name="Beseler K.G."/>
            <person name="Brison A."/>
            <person name="Carone J.V."/>
            <person name="Caskin T.P."/>
            <person name="Diamond M."/>
            <person name="Durham M.E."/>
            <person name="Foxe J.M."/>
            <person name="Go M."/>
            <person name="Henderson B.A."/>
            <person name="Jones I.B."/>
            <person name="McGettigan J.A."/>
            <person name="Micheletti S.J."/>
            <person name="Nasrallah M.E."/>
            <person name="Ortiz D."/>
            <person name="Piller C.R."/>
            <person name="Privatt S.R."/>
            <person name="Schneider S.L."/>
            <person name="Sharp S."/>
            <person name="Smith T.C."/>
            <person name="Stanton J.D."/>
            <person name="Ullery H.E."/>
            <person name="Wilson R.J."/>
            <person name="Serrano M.G."/>
            <person name="Buck G."/>
            <person name="Lee V."/>
            <person name="Wang Y."/>
            <person name="Carvalho R."/>
            <person name="Voegtly L."/>
            <person name="Shi R."/>
            <person name="Duckworth R."/>
            <person name="Johnson A."/>
            <person name="Loviza R."/>
            <person name="Walstead R."/>
            <person name="Shah Z."/>
            <person name="Kiflezghi M."/>
            <person name="Wade K."/>
            <person name="Ball S.L."/>
            <person name="Bradley K.W."/>
            <person name="Asai D.J."/>
            <person name="Bowman C.A."/>
            <person name="Russell D.A."/>
            <person name="Pope W.H."/>
            <person name="Jacobs-Sera D."/>
            <person name="Hendrix R.W."/>
            <person name="Hatfull G.F."/>
        </authorList>
    </citation>
    <scope>NUCLEOTIDE SEQUENCE [LARGE SCALE GENOMIC DNA]</scope>
    <source>
        <strain evidence="3 4">DSM 27648</strain>
    </source>
</reference>
<proteinExistence type="predicted"/>
<feature type="chain" id="PRO_5005465938" description="Lipoprotein" evidence="2">
    <location>
        <begin position="28"/>
        <end position="117"/>
    </location>
</feature>
<feature type="compositionally biased region" description="Basic and acidic residues" evidence="1">
    <location>
        <begin position="68"/>
        <end position="85"/>
    </location>
</feature>
<dbReference type="AlphaFoldDB" id="A0A0K1PS82"/>
<organism evidence="3 4">
    <name type="scientific">Labilithrix luteola</name>
    <dbReference type="NCBI Taxonomy" id="1391654"/>
    <lineage>
        <taxon>Bacteria</taxon>
        <taxon>Pseudomonadati</taxon>
        <taxon>Myxococcota</taxon>
        <taxon>Polyangia</taxon>
        <taxon>Polyangiales</taxon>
        <taxon>Labilitrichaceae</taxon>
        <taxon>Labilithrix</taxon>
    </lineage>
</organism>
<protein>
    <recommendedName>
        <fullName evidence="5">Lipoprotein</fullName>
    </recommendedName>
</protein>
<sequence>MKLEGKRFSRGKTTFVGFELAFAFAFAALAVSTTGCATPAQQTNLTSAGTSVETTTGTRPAPRVGKSQRAESAKPVAGRDLRHEIVNPTDDDLEPKRTTTNDVSSSHRRSGTFGAWK</sequence>
<accession>A0A0K1PS82</accession>
<name>A0A0K1PS82_9BACT</name>
<evidence type="ECO:0008006" key="5">
    <source>
        <dbReference type="Google" id="ProtNLM"/>
    </source>
</evidence>
<keyword evidence="2" id="KW-0732">Signal</keyword>
<feature type="compositionally biased region" description="Polar residues" evidence="1">
    <location>
        <begin position="46"/>
        <end position="58"/>
    </location>
</feature>
<feature type="region of interest" description="Disordered" evidence="1">
    <location>
        <begin position="46"/>
        <end position="117"/>
    </location>
</feature>
<dbReference type="KEGG" id="llu:AKJ09_03046"/>
<evidence type="ECO:0000256" key="1">
    <source>
        <dbReference type="SAM" id="MobiDB-lite"/>
    </source>
</evidence>
<gene>
    <name evidence="3" type="ORF">AKJ09_03046</name>
</gene>
<dbReference type="EMBL" id="CP012333">
    <property type="protein sequence ID" value="AKU96382.1"/>
    <property type="molecule type" value="Genomic_DNA"/>
</dbReference>
<feature type="signal peptide" evidence="2">
    <location>
        <begin position="1"/>
        <end position="27"/>
    </location>
</feature>
<dbReference type="Proteomes" id="UP000064967">
    <property type="component" value="Chromosome"/>
</dbReference>